<evidence type="ECO:0000313" key="1">
    <source>
        <dbReference type="EMBL" id="KQH75862.1"/>
    </source>
</evidence>
<evidence type="ECO:0000313" key="2">
    <source>
        <dbReference type="Proteomes" id="UP000051677"/>
    </source>
</evidence>
<dbReference type="RefSeq" id="WP_055581217.1">
    <property type="nucleotide sequence ID" value="NZ_LKTM01000365.1"/>
</dbReference>
<sequence length="71" mass="7476">MGERVRVYPGGNGECSGVIVEDFAEAAGYSVCIGDKQIVNASRRWAVALDDGTLVFVDTNDLQASADPAID</sequence>
<reference evidence="1 2" key="1">
    <citation type="submission" date="2015-10" db="EMBL/GenBank/DDBJ databases">
        <title>Mycobacterium gordonae draft genome assembly.</title>
        <authorList>
            <person name="Ustinova V."/>
            <person name="Smirnova T."/>
            <person name="Blagodatskikh K."/>
            <person name="Varlamov D."/>
            <person name="Larionova E."/>
            <person name="Chernousova L."/>
        </authorList>
    </citation>
    <scope>NUCLEOTIDE SEQUENCE [LARGE SCALE GENOMIC DNA]</scope>
    <source>
        <strain evidence="1 2">CTRI 14-8773</strain>
    </source>
</reference>
<proteinExistence type="predicted"/>
<gene>
    <name evidence="1" type="ORF">AO501_12500</name>
</gene>
<dbReference type="OrthoDB" id="4484277at2"/>
<dbReference type="AlphaFoldDB" id="A0A0Q2QV47"/>
<name>A0A0Q2QV47_MYCGO</name>
<accession>A0A0Q2QV47</accession>
<dbReference type="EMBL" id="LKTM01000365">
    <property type="protein sequence ID" value="KQH75862.1"/>
    <property type="molecule type" value="Genomic_DNA"/>
</dbReference>
<protein>
    <submittedName>
        <fullName evidence="1">Uncharacterized protein</fullName>
    </submittedName>
</protein>
<organism evidence="1 2">
    <name type="scientific">Mycobacterium gordonae</name>
    <dbReference type="NCBI Taxonomy" id="1778"/>
    <lineage>
        <taxon>Bacteria</taxon>
        <taxon>Bacillati</taxon>
        <taxon>Actinomycetota</taxon>
        <taxon>Actinomycetes</taxon>
        <taxon>Mycobacteriales</taxon>
        <taxon>Mycobacteriaceae</taxon>
        <taxon>Mycobacterium</taxon>
    </lineage>
</organism>
<dbReference type="Proteomes" id="UP000051677">
    <property type="component" value="Unassembled WGS sequence"/>
</dbReference>
<comment type="caution">
    <text evidence="1">The sequence shown here is derived from an EMBL/GenBank/DDBJ whole genome shotgun (WGS) entry which is preliminary data.</text>
</comment>